<gene>
    <name evidence="3" type="ORF">L288_13940</name>
</gene>
<dbReference type="RefSeq" id="WP_021238912.1">
    <property type="nucleotide sequence ID" value="NZ_ATHO01000128.1"/>
</dbReference>
<protein>
    <recommendedName>
        <fullName evidence="5">VanZ-like domain-containing protein</fullName>
    </recommendedName>
</protein>
<organism evidence="3 4">
    <name type="scientific">Sphingobium quisquiliarum P25</name>
    <dbReference type="NCBI Taxonomy" id="1329909"/>
    <lineage>
        <taxon>Bacteria</taxon>
        <taxon>Pseudomonadati</taxon>
        <taxon>Pseudomonadota</taxon>
        <taxon>Alphaproteobacteria</taxon>
        <taxon>Sphingomonadales</taxon>
        <taxon>Sphingomonadaceae</taxon>
        <taxon>Sphingobium</taxon>
    </lineage>
</organism>
<keyword evidence="2" id="KW-1133">Transmembrane helix</keyword>
<feature type="region of interest" description="Disordered" evidence="1">
    <location>
        <begin position="120"/>
        <end position="144"/>
    </location>
</feature>
<evidence type="ECO:0000256" key="1">
    <source>
        <dbReference type="SAM" id="MobiDB-lite"/>
    </source>
</evidence>
<keyword evidence="2" id="KW-0472">Membrane</keyword>
<accession>T0GUW8</accession>
<feature type="transmembrane region" description="Helical" evidence="2">
    <location>
        <begin position="21"/>
        <end position="45"/>
    </location>
</feature>
<sequence length="144" mass="16128">MERRKLRGPLIMEYVALYQQLVGWVVGLFGSDKMAHVVVGLALWFGSAWALRKPFHSLPPLAVLVAAEALNEWLDRITYGSWRWTDTSMDIVATFACPLLILLAQSCVTFVLRRQALSRRSEEPRQGEQGNGRATEQGGDPSRA</sequence>
<keyword evidence="4" id="KW-1185">Reference proteome</keyword>
<evidence type="ECO:0000256" key="2">
    <source>
        <dbReference type="SAM" id="Phobius"/>
    </source>
</evidence>
<evidence type="ECO:0008006" key="5">
    <source>
        <dbReference type="Google" id="ProtNLM"/>
    </source>
</evidence>
<proteinExistence type="predicted"/>
<keyword evidence="2" id="KW-0812">Transmembrane</keyword>
<dbReference type="Proteomes" id="UP000015525">
    <property type="component" value="Unassembled WGS sequence"/>
</dbReference>
<reference evidence="3 4" key="1">
    <citation type="journal article" date="2013" name="Genome Announc.">
        <title>Draft Genome Sequence of Sphingobium quisquiliarum Strain P25T, a Novel Hexachlorocyclohexane (HCH)-Degrading Bacterium Isolated from an HCH Dumpsite.</title>
        <authorList>
            <person name="Kumar Singh A."/>
            <person name="Sangwan N."/>
            <person name="Sharma A."/>
            <person name="Gupta V."/>
            <person name="Khurana J.P."/>
            <person name="Lal R."/>
        </authorList>
    </citation>
    <scope>NUCLEOTIDE SEQUENCE [LARGE SCALE GENOMIC DNA]</scope>
    <source>
        <strain evidence="3 4">P25</strain>
    </source>
</reference>
<feature type="transmembrane region" description="Helical" evidence="2">
    <location>
        <begin position="91"/>
        <end position="112"/>
    </location>
</feature>
<dbReference type="PATRIC" id="fig|1329909.3.peg.2678"/>
<comment type="caution">
    <text evidence="3">The sequence shown here is derived from an EMBL/GenBank/DDBJ whole genome shotgun (WGS) entry which is preliminary data.</text>
</comment>
<evidence type="ECO:0000313" key="3">
    <source>
        <dbReference type="EMBL" id="EQB04487.1"/>
    </source>
</evidence>
<dbReference type="AlphaFoldDB" id="T0GUW8"/>
<name>T0GUW8_9SPHN</name>
<evidence type="ECO:0000313" key="4">
    <source>
        <dbReference type="Proteomes" id="UP000015525"/>
    </source>
</evidence>
<dbReference type="EMBL" id="ATHO01000128">
    <property type="protein sequence ID" value="EQB04487.1"/>
    <property type="molecule type" value="Genomic_DNA"/>
</dbReference>